<keyword evidence="1" id="KW-0805">Transcription regulation</keyword>
<dbReference type="GO" id="GO:0003700">
    <property type="term" value="F:DNA-binding transcription factor activity"/>
    <property type="evidence" value="ECO:0007669"/>
    <property type="project" value="InterPro"/>
</dbReference>
<dbReference type="GO" id="GO:0003677">
    <property type="term" value="F:DNA binding"/>
    <property type="evidence" value="ECO:0007669"/>
    <property type="project" value="InterPro"/>
</dbReference>
<comment type="caution">
    <text evidence="5">The sequence shown here is derived from an EMBL/GenBank/DDBJ whole genome shotgun (WGS) entry which is preliminary data.</text>
</comment>
<dbReference type="Proteomes" id="UP001046870">
    <property type="component" value="Chromosome 3"/>
</dbReference>
<feature type="domain" description="Vertebrate heat shock transcription factor C-terminal" evidence="4">
    <location>
        <begin position="11"/>
        <end position="148"/>
    </location>
</feature>
<dbReference type="AlphaFoldDB" id="A0A9D3TAK8"/>
<gene>
    <name evidence="5" type="ORF">MATL_G00046640</name>
</gene>
<keyword evidence="3" id="KW-0804">Transcription</keyword>
<evidence type="ECO:0000313" key="6">
    <source>
        <dbReference type="Proteomes" id="UP001046870"/>
    </source>
</evidence>
<organism evidence="5 6">
    <name type="scientific">Megalops atlanticus</name>
    <name type="common">Tarpon</name>
    <name type="synonym">Clupea gigantea</name>
    <dbReference type="NCBI Taxonomy" id="7932"/>
    <lineage>
        <taxon>Eukaryota</taxon>
        <taxon>Metazoa</taxon>
        <taxon>Chordata</taxon>
        <taxon>Craniata</taxon>
        <taxon>Vertebrata</taxon>
        <taxon>Euteleostomi</taxon>
        <taxon>Actinopterygii</taxon>
        <taxon>Neopterygii</taxon>
        <taxon>Teleostei</taxon>
        <taxon>Elopiformes</taxon>
        <taxon>Megalopidae</taxon>
        <taxon>Megalops</taxon>
    </lineage>
</organism>
<dbReference type="EMBL" id="JAFDVH010000003">
    <property type="protein sequence ID" value="KAG7484194.1"/>
    <property type="molecule type" value="Genomic_DNA"/>
</dbReference>
<evidence type="ECO:0000256" key="2">
    <source>
        <dbReference type="ARBA" id="ARBA00023016"/>
    </source>
</evidence>
<keyword evidence="6" id="KW-1185">Reference proteome</keyword>
<proteinExistence type="predicted"/>
<accession>A0A9D3TAK8</accession>
<evidence type="ECO:0000256" key="1">
    <source>
        <dbReference type="ARBA" id="ARBA00023015"/>
    </source>
</evidence>
<dbReference type="Pfam" id="PF06546">
    <property type="entry name" value="Vert_HS_TF"/>
    <property type="match status" value="1"/>
</dbReference>
<evidence type="ECO:0000313" key="5">
    <source>
        <dbReference type="EMBL" id="KAG7484194.1"/>
    </source>
</evidence>
<sequence>MSGGSNGFNCPSSSGITIVDITENAKQDTSKPCASARDTGSPLPPVLMLEGSHAGAMCKDPAPSLKETDSANLDDEILDSILQEDGTAMAPYQKEVSINRNHIQDHIDDIDSTFDDLQTLLLGKQFSVKPEFIDNLFHPDEEMDMPENSMNVGMVSEWPDNTIQVRDPAISTEGGKSSVGGEVVQRAPNHMLALLDELCSTLDSDRDCTEDVSLPSVKELPSMLLPLSAMDELTSSDLPGEKEHLIQQSSEATGTVDLSTILPEEFYVTDNNADNHTTL</sequence>
<reference evidence="5" key="1">
    <citation type="submission" date="2021-01" db="EMBL/GenBank/DDBJ databases">
        <authorList>
            <person name="Zahm M."/>
            <person name="Roques C."/>
            <person name="Cabau C."/>
            <person name="Klopp C."/>
            <person name="Donnadieu C."/>
            <person name="Jouanno E."/>
            <person name="Lampietro C."/>
            <person name="Louis A."/>
            <person name="Herpin A."/>
            <person name="Echchiki A."/>
            <person name="Berthelot C."/>
            <person name="Parey E."/>
            <person name="Roest-Crollius H."/>
            <person name="Braasch I."/>
            <person name="Postlethwait J."/>
            <person name="Bobe J."/>
            <person name="Montfort J."/>
            <person name="Bouchez O."/>
            <person name="Begum T."/>
            <person name="Mejri S."/>
            <person name="Adams A."/>
            <person name="Chen W.-J."/>
            <person name="Guiguen Y."/>
        </authorList>
    </citation>
    <scope>NUCLEOTIDE SEQUENCE</scope>
    <source>
        <strain evidence="5">YG-15Mar2019-1</strain>
        <tissue evidence="5">Brain</tissue>
    </source>
</reference>
<evidence type="ECO:0000259" key="4">
    <source>
        <dbReference type="Pfam" id="PF06546"/>
    </source>
</evidence>
<dbReference type="InterPro" id="IPR010542">
    <property type="entry name" value="Vert_HSTF_C"/>
</dbReference>
<keyword evidence="2" id="KW-0346">Stress response</keyword>
<name>A0A9D3TAK8_MEGAT</name>
<protein>
    <recommendedName>
        <fullName evidence="4">Vertebrate heat shock transcription factor C-terminal domain-containing protein</fullName>
    </recommendedName>
</protein>
<evidence type="ECO:0000256" key="3">
    <source>
        <dbReference type="ARBA" id="ARBA00023163"/>
    </source>
</evidence>